<name>A0A5J9UT17_9POAL</name>
<dbReference type="Proteomes" id="UP000324897">
    <property type="component" value="Chromosome 2"/>
</dbReference>
<evidence type="ECO:0000313" key="3">
    <source>
        <dbReference type="Proteomes" id="UP000324897"/>
    </source>
</evidence>
<reference evidence="2 3" key="1">
    <citation type="journal article" date="2019" name="Sci. Rep.">
        <title>A high-quality genome of Eragrostis curvula grass provides insights into Poaceae evolution and supports new strategies to enhance forage quality.</title>
        <authorList>
            <person name="Carballo J."/>
            <person name="Santos B.A.C.M."/>
            <person name="Zappacosta D."/>
            <person name="Garbus I."/>
            <person name="Selva J.P."/>
            <person name="Gallo C.A."/>
            <person name="Diaz A."/>
            <person name="Albertini E."/>
            <person name="Caccamo M."/>
            <person name="Echenique V."/>
        </authorList>
    </citation>
    <scope>NUCLEOTIDE SEQUENCE [LARGE SCALE GENOMIC DNA]</scope>
    <source>
        <strain evidence="3">cv. Victoria</strain>
        <tissue evidence="2">Leaf</tissue>
    </source>
</reference>
<sequence>MGAPTFPCSRPRESPRPRPPTSCFSVLSDSFDACFTSPLARSHRTTETIWEGQGRKTNKRIILACQRATQNSPEVQEAAGCLGADCVPRYVEMKKLLELEFDDAFQMKPKSFGDIVQSGWLGSMEYRKLELLWAQSRMHGKRC</sequence>
<dbReference type="AlphaFoldDB" id="A0A5J9UT17"/>
<gene>
    <name evidence="2" type="ORF">EJB05_29484</name>
</gene>
<proteinExistence type="predicted"/>
<accession>A0A5J9UT17</accession>
<keyword evidence="3" id="KW-1185">Reference proteome</keyword>
<dbReference type="EMBL" id="RWGY01000013">
    <property type="protein sequence ID" value="TVU26913.1"/>
    <property type="molecule type" value="Genomic_DNA"/>
</dbReference>
<comment type="caution">
    <text evidence="2">The sequence shown here is derived from an EMBL/GenBank/DDBJ whole genome shotgun (WGS) entry which is preliminary data.</text>
</comment>
<dbReference type="OrthoDB" id="10607630at2759"/>
<feature type="region of interest" description="Disordered" evidence="1">
    <location>
        <begin position="1"/>
        <end position="20"/>
    </location>
</feature>
<organism evidence="2 3">
    <name type="scientific">Eragrostis curvula</name>
    <name type="common">weeping love grass</name>
    <dbReference type="NCBI Taxonomy" id="38414"/>
    <lineage>
        <taxon>Eukaryota</taxon>
        <taxon>Viridiplantae</taxon>
        <taxon>Streptophyta</taxon>
        <taxon>Embryophyta</taxon>
        <taxon>Tracheophyta</taxon>
        <taxon>Spermatophyta</taxon>
        <taxon>Magnoliopsida</taxon>
        <taxon>Liliopsida</taxon>
        <taxon>Poales</taxon>
        <taxon>Poaceae</taxon>
        <taxon>PACMAD clade</taxon>
        <taxon>Chloridoideae</taxon>
        <taxon>Eragrostideae</taxon>
        <taxon>Eragrostidinae</taxon>
        <taxon>Eragrostis</taxon>
    </lineage>
</organism>
<protein>
    <submittedName>
        <fullName evidence="2">Uncharacterized protein</fullName>
    </submittedName>
</protein>
<evidence type="ECO:0000313" key="2">
    <source>
        <dbReference type="EMBL" id="TVU26913.1"/>
    </source>
</evidence>
<evidence type="ECO:0000256" key="1">
    <source>
        <dbReference type="SAM" id="MobiDB-lite"/>
    </source>
</evidence>
<dbReference type="Gramene" id="TVU26913">
    <property type="protein sequence ID" value="TVU26913"/>
    <property type="gene ID" value="EJB05_29484"/>
</dbReference>
<feature type="non-terminal residue" evidence="2">
    <location>
        <position position="1"/>
    </location>
</feature>